<dbReference type="SUPFAM" id="SSF101936">
    <property type="entry name" value="DNA-binding pseudobarrel domain"/>
    <property type="match status" value="1"/>
</dbReference>
<protein>
    <recommendedName>
        <fullName evidence="6">TF-B3 domain-containing protein</fullName>
    </recommendedName>
</protein>
<keyword evidence="5" id="KW-0539">Nucleus</keyword>
<proteinExistence type="predicted"/>
<evidence type="ECO:0000256" key="4">
    <source>
        <dbReference type="ARBA" id="ARBA00023163"/>
    </source>
</evidence>
<dbReference type="Gene3D" id="2.40.330.10">
    <property type="entry name" value="DNA-binding pseudobarrel domain"/>
    <property type="match status" value="1"/>
</dbReference>
<sequence>MASSGSHAAAAARKHLRVLLPFSDDSLRIPDELAGEIGAGEAHVVVPFGQGKVRRVEVGRDGGGAFLGRGWPEFATACGVGAGWIVVLRHHGGGVLTVKAFDASCYLRELGTPPAVPYRGTAN</sequence>
<accession>A0A4U6TM35</accession>
<evidence type="ECO:0000256" key="5">
    <source>
        <dbReference type="ARBA" id="ARBA00023242"/>
    </source>
</evidence>
<comment type="subcellular location">
    <subcellularLocation>
        <location evidence="1">Nucleus</location>
    </subcellularLocation>
</comment>
<organism evidence="7 8">
    <name type="scientific">Setaria viridis</name>
    <name type="common">Green bristlegrass</name>
    <name type="synonym">Setaria italica subsp. viridis</name>
    <dbReference type="NCBI Taxonomy" id="4556"/>
    <lineage>
        <taxon>Eukaryota</taxon>
        <taxon>Viridiplantae</taxon>
        <taxon>Streptophyta</taxon>
        <taxon>Embryophyta</taxon>
        <taxon>Tracheophyta</taxon>
        <taxon>Spermatophyta</taxon>
        <taxon>Magnoliopsida</taxon>
        <taxon>Liliopsida</taxon>
        <taxon>Poales</taxon>
        <taxon>Poaceae</taxon>
        <taxon>PACMAD clade</taxon>
        <taxon>Panicoideae</taxon>
        <taxon>Panicodae</taxon>
        <taxon>Paniceae</taxon>
        <taxon>Cenchrinae</taxon>
        <taxon>Setaria</taxon>
    </lineage>
</organism>
<evidence type="ECO:0000256" key="2">
    <source>
        <dbReference type="ARBA" id="ARBA00023015"/>
    </source>
</evidence>
<evidence type="ECO:0000313" key="7">
    <source>
        <dbReference type="EMBL" id="TKW03718.1"/>
    </source>
</evidence>
<dbReference type="InterPro" id="IPR003340">
    <property type="entry name" value="B3_DNA-bd"/>
</dbReference>
<keyword evidence="2" id="KW-0805">Transcription regulation</keyword>
<evidence type="ECO:0000259" key="6">
    <source>
        <dbReference type="SMART" id="SM01019"/>
    </source>
</evidence>
<dbReference type="Gramene" id="TKW03718">
    <property type="protein sequence ID" value="TKW03718"/>
    <property type="gene ID" value="SEVIR_7G060200v2"/>
</dbReference>
<dbReference type="GO" id="GO:0005634">
    <property type="term" value="C:nucleus"/>
    <property type="evidence" value="ECO:0007669"/>
    <property type="project" value="UniProtKB-SubCell"/>
</dbReference>
<evidence type="ECO:0000313" key="8">
    <source>
        <dbReference type="Proteomes" id="UP000298652"/>
    </source>
</evidence>
<evidence type="ECO:0000256" key="3">
    <source>
        <dbReference type="ARBA" id="ARBA00023125"/>
    </source>
</evidence>
<dbReference type="InterPro" id="IPR015300">
    <property type="entry name" value="DNA-bd_pseudobarrel_sf"/>
</dbReference>
<keyword evidence="8" id="KW-1185">Reference proteome</keyword>
<evidence type="ECO:0000256" key="1">
    <source>
        <dbReference type="ARBA" id="ARBA00004123"/>
    </source>
</evidence>
<dbReference type="Proteomes" id="UP000298652">
    <property type="component" value="Chromosome 7"/>
</dbReference>
<dbReference type="GO" id="GO:0003677">
    <property type="term" value="F:DNA binding"/>
    <property type="evidence" value="ECO:0007669"/>
    <property type="project" value="UniProtKB-KW"/>
</dbReference>
<dbReference type="Pfam" id="PF02362">
    <property type="entry name" value="B3"/>
    <property type="match status" value="1"/>
</dbReference>
<feature type="domain" description="TF-B3" evidence="6">
    <location>
        <begin position="15"/>
        <end position="104"/>
    </location>
</feature>
<dbReference type="AlphaFoldDB" id="A0A4U6TM35"/>
<gene>
    <name evidence="7" type="ORF">SEVIR_7G060200v2</name>
</gene>
<keyword evidence="4" id="KW-0804">Transcription</keyword>
<name>A0A4U6TM35_SETVI</name>
<dbReference type="SMART" id="SM01019">
    <property type="entry name" value="B3"/>
    <property type="match status" value="1"/>
</dbReference>
<dbReference type="OMA" id="DASCYLR"/>
<keyword evidence="3" id="KW-0238">DNA-binding</keyword>
<reference evidence="7" key="1">
    <citation type="submission" date="2019-03" db="EMBL/GenBank/DDBJ databases">
        <title>WGS assembly of Setaria viridis.</title>
        <authorList>
            <person name="Huang P."/>
            <person name="Jenkins J."/>
            <person name="Grimwood J."/>
            <person name="Barry K."/>
            <person name="Healey A."/>
            <person name="Mamidi S."/>
            <person name="Sreedasyam A."/>
            <person name="Shu S."/>
            <person name="Feldman M."/>
            <person name="Wu J."/>
            <person name="Yu Y."/>
            <person name="Chen C."/>
            <person name="Johnson J."/>
            <person name="Rokhsar D."/>
            <person name="Baxter I."/>
            <person name="Schmutz J."/>
            <person name="Brutnell T."/>
            <person name="Kellogg E."/>
        </authorList>
    </citation>
    <scope>NUCLEOTIDE SEQUENCE [LARGE SCALE GENOMIC DNA]</scope>
</reference>
<dbReference type="EMBL" id="CM016558">
    <property type="protein sequence ID" value="TKW03718.1"/>
    <property type="molecule type" value="Genomic_DNA"/>
</dbReference>